<keyword evidence="5 7" id="KW-0472">Membrane</keyword>
<comment type="caution">
    <text evidence="9">The sequence shown here is derived from an EMBL/GenBank/DDBJ whole genome shotgun (WGS) entry which is preliminary data.</text>
</comment>
<feature type="transmembrane region" description="Helical" evidence="7">
    <location>
        <begin position="520"/>
        <end position="539"/>
    </location>
</feature>
<dbReference type="Pfam" id="PF03176">
    <property type="entry name" value="MMPL"/>
    <property type="match status" value="2"/>
</dbReference>
<evidence type="ECO:0000313" key="9">
    <source>
        <dbReference type="EMBL" id="GAA1974022.1"/>
    </source>
</evidence>
<feature type="transmembrane region" description="Helical" evidence="7">
    <location>
        <begin position="167"/>
        <end position="186"/>
    </location>
</feature>
<feature type="transmembrane region" description="Helical" evidence="7">
    <location>
        <begin position="358"/>
        <end position="381"/>
    </location>
</feature>
<evidence type="ECO:0000256" key="6">
    <source>
        <dbReference type="SAM" id="MobiDB-lite"/>
    </source>
</evidence>
<feature type="compositionally biased region" description="Basic residues" evidence="6">
    <location>
        <begin position="737"/>
        <end position="747"/>
    </location>
</feature>
<gene>
    <name evidence="9" type="ORF">GCM10009817_12750</name>
</gene>
<protein>
    <submittedName>
        <fullName evidence="9">MMPL family transporter</fullName>
    </submittedName>
</protein>
<keyword evidence="4 7" id="KW-1133">Transmembrane helix</keyword>
<feature type="domain" description="Membrane transport protein MMPL" evidence="8">
    <location>
        <begin position="426"/>
        <end position="696"/>
    </location>
</feature>
<comment type="subcellular location">
    <subcellularLocation>
        <location evidence="1">Cell membrane</location>
        <topology evidence="1">Multi-pass membrane protein</topology>
    </subcellularLocation>
</comment>
<reference evidence="9 10" key="1">
    <citation type="journal article" date="2019" name="Int. J. Syst. Evol. Microbiol.">
        <title>The Global Catalogue of Microorganisms (GCM) 10K type strain sequencing project: providing services to taxonomists for standard genome sequencing and annotation.</title>
        <authorList>
            <consortium name="The Broad Institute Genomics Platform"/>
            <consortium name="The Broad Institute Genome Sequencing Center for Infectious Disease"/>
            <person name="Wu L."/>
            <person name="Ma J."/>
        </authorList>
    </citation>
    <scope>NUCLEOTIDE SEQUENCE [LARGE SCALE GENOMIC DNA]</scope>
    <source>
        <strain evidence="9 10">JCM 15628</strain>
    </source>
</reference>
<dbReference type="Proteomes" id="UP001500013">
    <property type="component" value="Unassembled WGS sequence"/>
</dbReference>
<name>A0ABN2RS89_9MICO</name>
<evidence type="ECO:0000256" key="2">
    <source>
        <dbReference type="ARBA" id="ARBA00022475"/>
    </source>
</evidence>
<proteinExistence type="predicted"/>
<dbReference type="RefSeq" id="WP_344059605.1">
    <property type="nucleotide sequence ID" value="NZ_BAAAPU010000004.1"/>
</dbReference>
<evidence type="ECO:0000256" key="5">
    <source>
        <dbReference type="ARBA" id="ARBA00023136"/>
    </source>
</evidence>
<feature type="transmembrane region" description="Helical" evidence="7">
    <location>
        <begin position="587"/>
        <end position="610"/>
    </location>
</feature>
<keyword evidence="10" id="KW-1185">Reference proteome</keyword>
<evidence type="ECO:0000313" key="10">
    <source>
        <dbReference type="Proteomes" id="UP001500013"/>
    </source>
</evidence>
<feature type="region of interest" description="Disordered" evidence="6">
    <location>
        <begin position="706"/>
        <end position="747"/>
    </location>
</feature>
<feature type="transmembrane region" description="Helical" evidence="7">
    <location>
        <begin position="546"/>
        <end position="567"/>
    </location>
</feature>
<dbReference type="SUPFAM" id="SSF82866">
    <property type="entry name" value="Multidrug efflux transporter AcrB transmembrane domain"/>
    <property type="match status" value="2"/>
</dbReference>
<accession>A0ABN2RS89</accession>
<dbReference type="PANTHER" id="PTHR33406:SF13">
    <property type="entry name" value="MEMBRANE PROTEIN YDFJ"/>
    <property type="match status" value="1"/>
</dbReference>
<evidence type="ECO:0000256" key="7">
    <source>
        <dbReference type="SAM" id="Phobius"/>
    </source>
</evidence>
<dbReference type="InterPro" id="IPR004869">
    <property type="entry name" value="MMPL_dom"/>
</dbReference>
<feature type="transmembrane region" description="Helical" evidence="7">
    <location>
        <begin position="657"/>
        <end position="679"/>
    </location>
</feature>
<dbReference type="PANTHER" id="PTHR33406">
    <property type="entry name" value="MEMBRANE PROTEIN MJ1562-RELATED"/>
    <property type="match status" value="1"/>
</dbReference>
<evidence type="ECO:0000256" key="1">
    <source>
        <dbReference type="ARBA" id="ARBA00004651"/>
    </source>
</evidence>
<dbReference type="InterPro" id="IPR050545">
    <property type="entry name" value="Mycobact_MmpL"/>
</dbReference>
<keyword evidence="3 7" id="KW-0812">Transmembrane</keyword>
<organism evidence="9 10">
    <name type="scientific">Terrabacter lapilli</name>
    <dbReference type="NCBI Taxonomy" id="436231"/>
    <lineage>
        <taxon>Bacteria</taxon>
        <taxon>Bacillati</taxon>
        <taxon>Actinomycetota</taxon>
        <taxon>Actinomycetes</taxon>
        <taxon>Micrococcales</taxon>
        <taxon>Intrasporangiaceae</taxon>
        <taxon>Terrabacter</taxon>
    </lineage>
</organism>
<feature type="transmembrane region" description="Helical" evidence="7">
    <location>
        <begin position="270"/>
        <end position="293"/>
    </location>
</feature>
<dbReference type="Gene3D" id="1.20.1640.10">
    <property type="entry name" value="Multidrug efflux transporter AcrB transmembrane domain"/>
    <property type="match status" value="2"/>
</dbReference>
<feature type="transmembrane region" description="Helical" evidence="7">
    <location>
        <begin position="222"/>
        <end position="243"/>
    </location>
</feature>
<dbReference type="EMBL" id="BAAAPU010000004">
    <property type="protein sequence ID" value="GAA1974022.1"/>
    <property type="molecule type" value="Genomic_DNA"/>
</dbReference>
<feature type="transmembrane region" description="Helical" evidence="7">
    <location>
        <begin position="299"/>
        <end position="319"/>
    </location>
</feature>
<feature type="transmembrane region" description="Helical" evidence="7">
    <location>
        <begin position="193"/>
        <end position="216"/>
    </location>
</feature>
<evidence type="ECO:0000259" key="8">
    <source>
        <dbReference type="Pfam" id="PF03176"/>
    </source>
</evidence>
<feature type="domain" description="Membrane transport protein MMPL" evidence="8">
    <location>
        <begin position="49"/>
        <end position="362"/>
    </location>
</feature>
<feature type="transmembrane region" description="Helical" evidence="7">
    <location>
        <begin position="631"/>
        <end position="651"/>
    </location>
</feature>
<sequence>MTTLLGRLGRGAASHPWRALAGFVLALLVVGGVAGGLGAGFTDEVRLGDTDSQQASDLLTERFPAAAGDTATLVFHTTGRLDTAADSPVGTAVATVARQPDVESVAPVQLSADGRTGYATVLYAKKAADLTAGHLQRLESAVAPVKPAGVDASMRGPVVDRWRERPVPLGEVIGLLAALVLVTLLFRSLVATFVTVGSALLGLALGNTVLAAVSGVVDIPTVAPTIAIMLGLGAGVDYGLFLVARFRSRLRAGDDVVTAAARANSTTGTAVVTAGAIVVVSICGLYVTGITIIGRMGLAAAIVVAVAALTTVTVVPAALRLAGRRVLPKAERTAPSGTDRASAHGSEGRRARRLARWVAARPWSTAVVSTVLLLGLASPALGLQLGQPDDGNRPAGDTMRIAYDRLAEGFGSGFNGPLLVALDLRDTSDPAASTRTVTERLARTQGVAAVAPAQTNPAGDTAVVTVIPTTAPQSDATSELVQTLREDVLPSALADSGVTAHVGGQTATFDDLASKVSGSLVLLIVVVVGLSLVLLTFAFRSLVLSLVSAGLNLLSIGAAYGVVTLAFQTGLGTSLLGVNEQPVVSFVPMLMFAILFGLSMDYNVFLLSAIREERATGTPAREAVPIGVGRTASLITTAGAIMTLVFLGFTFTSETEVRMIGLGLATAVLIDVTVVRLFLAPAVLELLGERAWWLPRVLQRRLSQVPAPSHYPHGQRPGPSSRGAPTAGQDRQGRTSRGVRAKARHKS</sequence>
<keyword evidence="2" id="KW-1003">Cell membrane</keyword>
<evidence type="ECO:0000256" key="4">
    <source>
        <dbReference type="ARBA" id="ARBA00022989"/>
    </source>
</evidence>
<evidence type="ECO:0000256" key="3">
    <source>
        <dbReference type="ARBA" id="ARBA00022692"/>
    </source>
</evidence>